<reference evidence="2" key="2">
    <citation type="submission" date="2025-08" db="UniProtKB">
        <authorList>
            <consortium name="Ensembl"/>
        </authorList>
    </citation>
    <scope>IDENTIFICATION</scope>
</reference>
<feature type="domain" description="C-type lectin" evidence="1">
    <location>
        <begin position="46"/>
        <end position="162"/>
    </location>
</feature>
<dbReference type="STRING" id="161767.ENSAPEP00000002758"/>
<dbReference type="InterPro" id="IPR001304">
    <property type="entry name" value="C-type_lectin-like"/>
</dbReference>
<dbReference type="OMA" id="FSCSKRW"/>
<sequence length="162" mass="18919">MWVIPPHSTKFLKKSSHLIISCLSISESKAYWISNGWILQPSYTLLSFFCMSLKVEQEKKSWEEAVEHCRESYTDLTSLLSETEIQLAQNHMRCYEITEPVWIGLRYLGDLWLWVNGDPLVYTACSPNRDTRCPVLNHCGALTEEGHWEERDCLEKLKFICN</sequence>
<dbReference type="AlphaFoldDB" id="A0A3P8RQD5"/>
<accession>A0A3P8RQD5</accession>
<dbReference type="SUPFAM" id="SSF56436">
    <property type="entry name" value="C-type lectin-like"/>
    <property type="match status" value="1"/>
</dbReference>
<proteinExistence type="predicted"/>
<evidence type="ECO:0000313" key="2">
    <source>
        <dbReference type="Ensembl" id="ENSAPEP00000002758.1"/>
    </source>
</evidence>
<dbReference type="InterPro" id="IPR016186">
    <property type="entry name" value="C-type_lectin-like/link_sf"/>
</dbReference>
<dbReference type="Ensembl" id="ENSAPET00000002820.1">
    <property type="protein sequence ID" value="ENSAPEP00000002758.1"/>
    <property type="gene ID" value="ENSAPEG00000002000.1"/>
</dbReference>
<evidence type="ECO:0000259" key="1">
    <source>
        <dbReference type="PROSITE" id="PS50041"/>
    </source>
</evidence>
<dbReference type="SMART" id="SM00034">
    <property type="entry name" value="CLECT"/>
    <property type="match status" value="1"/>
</dbReference>
<keyword evidence="3" id="KW-1185">Reference proteome</keyword>
<dbReference type="Pfam" id="PF00059">
    <property type="entry name" value="Lectin_C"/>
    <property type="match status" value="1"/>
</dbReference>
<dbReference type="InterPro" id="IPR016187">
    <property type="entry name" value="CTDL_fold"/>
</dbReference>
<dbReference type="Gene3D" id="3.10.100.10">
    <property type="entry name" value="Mannose-Binding Protein A, subunit A"/>
    <property type="match status" value="1"/>
</dbReference>
<evidence type="ECO:0000313" key="3">
    <source>
        <dbReference type="Proteomes" id="UP000265080"/>
    </source>
</evidence>
<dbReference type="PANTHER" id="PTHR45784:SF8">
    <property type="entry name" value="C-TYPE MANNOSE RECEPTOR 2-RELATED"/>
    <property type="match status" value="1"/>
</dbReference>
<dbReference type="Proteomes" id="UP000265080">
    <property type="component" value="Chromosome 3"/>
</dbReference>
<organism evidence="2 3">
    <name type="scientific">Amphiprion percula</name>
    <name type="common">Orange clownfish</name>
    <name type="synonym">Lutjanus percula</name>
    <dbReference type="NCBI Taxonomy" id="161767"/>
    <lineage>
        <taxon>Eukaryota</taxon>
        <taxon>Metazoa</taxon>
        <taxon>Chordata</taxon>
        <taxon>Craniata</taxon>
        <taxon>Vertebrata</taxon>
        <taxon>Euteleostomi</taxon>
        <taxon>Actinopterygii</taxon>
        <taxon>Neopterygii</taxon>
        <taxon>Teleostei</taxon>
        <taxon>Neoteleostei</taxon>
        <taxon>Acanthomorphata</taxon>
        <taxon>Ovalentaria</taxon>
        <taxon>Pomacentridae</taxon>
        <taxon>Amphiprion</taxon>
    </lineage>
</organism>
<name>A0A3P8RQD5_AMPPE</name>
<reference evidence="2 3" key="1">
    <citation type="submission" date="2018-03" db="EMBL/GenBank/DDBJ databases">
        <title>Finding Nemo's genes: A chromosome-scale reference assembly of the genome of the orange clownfish Amphiprion percula.</title>
        <authorList>
            <person name="Lehmann R."/>
        </authorList>
    </citation>
    <scope>NUCLEOTIDE SEQUENCE</scope>
</reference>
<dbReference type="PANTHER" id="PTHR45784">
    <property type="entry name" value="C-TYPE LECTIN DOMAIN FAMILY 20 MEMBER A-RELATED"/>
    <property type="match status" value="1"/>
</dbReference>
<dbReference type="GeneTree" id="ENSGT00990000203740"/>
<dbReference type="PROSITE" id="PS50041">
    <property type="entry name" value="C_TYPE_LECTIN_2"/>
    <property type="match status" value="1"/>
</dbReference>
<protein>
    <recommendedName>
        <fullName evidence="1">C-type lectin domain-containing protein</fullName>
    </recommendedName>
</protein>
<reference evidence="2" key="3">
    <citation type="submission" date="2025-09" db="UniProtKB">
        <authorList>
            <consortium name="Ensembl"/>
        </authorList>
    </citation>
    <scope>IDENTIFICATION</scope>
</reference>